<accession>A0A2N9XLG9</accession>
<dbReference type="AlphaFoldDB" id="A0A2N9XLG9"/>
<name>A0A2N9XLG9_9NEIS</name>
<gene>
    <name evidence="2" type="ORF">BHC46_02765</name>
</gene>
<keyword evidence="1" id="KW-0472">Membrane</keyword>
<keyword evidence="1" id="KW-1133">Transmembrane helix</keyword>
<reference evidence="2 3" key="1">
    <citation type="journal article" date="2017" name="MBio">
        <title>Type VI secretion-mediated competition in the bee gut microbiome.</title>
        <authorList>
            <person name="Steele M.I."/>
            <person name="Kwong W.K."/>
            <person name="Powell J.E."/>
            <person name="Whiteley M."/>
            <person name="Moran N.A."/>
        </authorList>
    </citation>
    <scope>NUCLEOTIDE SEQUENCE [LARGE SCALE GENOMIC DNA]</scope>
    <source>
        <strain evidence="2 3">Ruf1-X</strain>
    </source>
</reference>
<dbReference type="EMBL" id="MEIP01000011">
    <property type="protein sequence ID" value="PIT49174.1"/>
    <property type="molecule type" value="Genomic_DNA"/>
</dbReference>
<dbReference type="Proteomes" id="UP000229970">
    <property type="component" value="Unassembled WGS sequence"/>
</dbReference>
<protein>
    <submittedName>
        <fullName evidence="2">Uncharacterized protein</fullName>
    </submittedName>
</protein>
<evidence type="ECO:0000313" key="2">
    <source>
        <dbReference type="EMBL" id="PIT49174.1"/>
    </source>
</evidence>
<keyword evidence="1" id="KW-0812">Transmembrane</keyword>
<evidence type="ECO:0000256" key="1">
    <source>
        <dbReference type="SAM" id="Phobius"/>
    </source>
</evidence>
<sequence>MKIKYIKEAAHTWLFYVPKGMLNDIKAAAKNFYMAFQYLSSFLVLSLIWIFPIPIILIGAKSLENMDKEGKR</sequence>
<dbReference type="RefSeq" id="WP_100138882.1">
    <property type="nucleotide sequence ID" value="NZ_MEIP01000011.1"/>
</dbReference>
<organism evidence="2 3">
    <name type="scientific">Snodgrassella alvi</name>
    <dbReference type="NCBI Taxonomy" id="1196083"/>
    <lineage>
        <taxon>Bacteria</taxon>
        <taxon>Pseudomonadati</taxon>
        <taxon>Pseudomonadota</taxon>
        <taxon>Betaproteobacteria</taxon>
        <taxon>Neisseriales</taxon>
        <taxon>Neisseriaceae</taxon>
        <taxon>Snodgrassella</taxon>
    </lineage>
</organism>
<proteinExistence type="predicted"/>
<comment type="caution">
    <text evidence="2">The sequence shown here is derived from an EMBL/GenBank/DDBJ whole genome shotgun (WGS) entry which is preliminary data.</text>
</comment>
<evidence type="ECO:0000313" key="3">
    <source>
        <dbReference type="Proteomes" id="UP000229970"/>
    </source>
</evidence>
<feature type="transmembrane region" description="Helical" evidence="1">
    <location>
        <begin position="42"/>
        <end position="63"/>
    </location>
</feature>